<sequence length="102" mass="11400">MYNSYVENGVIIAPNVVAEGEKTTVKYKGLLYNSGADEVYMRIGYGPSWEDQKDIKMTKTSNGFEAQIPITSQDKLNLAFKDSANNWDNNSGANYSFNIESK</sequence>
<dbReference type="Proteomes" id="UP000005435">
    <property type="component" value="Chromosome"/>
</dbReference>
<dbReference type="GO" id="GO:2001070">
    <property type="term" value="F:starch binding"/>
    <property type="evidence" value="ECO:0007669"/>
    <property type="project" value="InterPro"/>
</dbReference>
<dbReference type="OrthoDB" id="1683298at2"/>
<dbReference type="eggNOG" id="ENOG5032RX0">
    <property type="taxonomic scope" value="Bacteria"/>
</dbReference>
<dbReference type="Pfam" id="PF16760">
    <property type="entry name" value="CBM53"/>
    <property type="match status" value="1"/>
</dbReference>
<dbReference type="Gene3D" id="2.60.40.10">
    <property type="entry name" value="Immunoglobulins"/>
    <property type="match status" value="1"/>
</dbReference>
<dbReference type="KEGG" id="ccl:Clocl_3831"/>
<proteinExistence type="predicted"/>
<reference evidence="2 3" key="2">
    <citation type="journal article" date="2012" name="Stand. Genomic Sci.">
        <title>Complete Genome Sequence of Clostridium clariflavum DSM 19732.</title>
        <authorList>
            <person name="Izquierdo J.A."/>
            <person name="Goodwin L."/>
            <person name="Davenport K.W."/>
            <person name="Teshima H."/>
            <person name="Bruce D."/>
            <person name="Detter C."/>
            <person name="Tapia R."/>
            <person name="Han S."/>
            <person name="Land M."/>
            <person name="Hauser L."/>
            <person name="Jeffries C.D."/>
            <person name="Han J."/>
            <person name="Pitluck S."/>
            <person name="Nolan M."/>
            <person name="Chen A."/>
            <person name="Huntemann M."/>
            <person name="Mavromatis K."/>
            <person name="Mikhailova N."/>
            <person name="Liolios K."/>
            <person name="Woyke T."/>
            <person name="Lynd L.R."/>
        </authorList>
    </citation>
    <scope>NUCLEOTIDE SEQUENCE [LARGE SCALE GENOMIC DNA]</scope>
    <source>
        <strain evidence="3">DSM 19732 / NBRC 101661 / EBR45</strain>
    </source>
</reference>
<gene>
    <name evidence="2" type="ordered locus">Clocl_3831</name>
</gene>
<dbReference type="RefSeq" id="WP_014256784.1">
    <property type="nucleotide sequence ID" value="NC_016627.1"/>
</dbReference>
<reference evidence="3" key="1">
    <citation type="submission" date="2011-12" db="EMBL/GenBank/DDBJ databases">
        <title>Complete sequence of Clostridium clariflavum DSM 19732.</title>
        <authorList>
            <consortium name="US DOE Joint Genome Institute"/>
            <person name="Lucas S."/>
            <person name="Han J."/>
            <person name="Lapidus A."/>
            <person name="Cheng J.-F."/>
            <person name="Goodwin L."/>
            <person name="Pitluck S."/>
            <person name="Peters L."/>
            <person name="Teshima H."/>
            <person name="Detter J.C."/>
            <person name="Han C."/>
            <person name="Tapia R."/>
            <person name="Land M."/>
            <person name="Hauser L."/>
            <person name="Kyrpides N."/>
            <person name="Ivanova N."/>
            <person name="Pagani I."/>
            <person name="Kitzmiller T."/>
            <person name="Lynd L."/>
            <person name="Izquierdo J."/>
            <person name="Woyke T."/>
        </authorList>
    </citation>
    <scope>NUCLEOTIDE SEQUENCE [LARGE SCALE GENOMIC DNA]</scope>
    <source>
        <strain evidence="3">DSM 19732 / NBRC 101661 / EBR45</strain>
    </source>
</reference>
<organism evidence="2 3">
    <name type="scientific">Acetivibrio clariflavus (strain DSM 19732 / NBRC 101661 / EBR45)</name>
    <name type="common">Clostridium clariflavum</name>
    <dbReference type="NCBI Taxonomy" id="720554"/>
    <lineage>
        <taxon>Bacteria</taxon>
        <taxon>Bacillati</taxon>
        <taxon>Bacillota</taxon>
        <taxon>Clostridia</taxon>
        <taxon>Eubacteriales</taxon>
        <taxon>Oscillospiraceae</taxon>
        <taxon>Acetivibrio</taxon>
    </lineage>
</organism>
<dbReference type="SMART" id="SM01066">
    <property type="entry name" value="CBM_25"/>
    <property type="match status" value="1"/>
</dbReference>
<evidence type="ECO:0000313" key="3">
    <source>
        <dbReference type="Proteomes" id="UP000005435"/>
    </source>
</evidence>
<dbReference type="InterPro" id="IPR005085">
    <property type="entry name" value="CBM25"/>
</dbReference>
<feature type="domain" description="Carbohydrate binding module family 25" evidence="1">
    <location>
        <begin position="20"/>
        <end position="100"/>
    </location>
</feature>
<dbReference type="AlphaFoldDB" id="G8M1Q2"/>
<dbReference type="HOGENOM" id="CLU_152619_0_0_9"/>
<evidence type="ECO:0000313" key="2">
    <source>
        <dbReference type="EMBL" id="AEV70281.1"/>
    </source>
</evidence>
<name>G8M1Q2_ACECE</name>
<dbReference type="STRING" id="720554.Clocl_3831"/>
<keyword evidence="3" id="KW-1185">Reference proteome</keyword>
<dbReference type="InterPro" id="IPR013783">
    <property type="entry name" value="Ig-like_fold"/>
</dbReference>
<dbReference type="EMBL" id="CP003065">
    <property type="protein sequence ID" value="AEV70281.1"/>
    <property type="molecule type" value="Genomic_DNA"/>
</dbReference>
<accession>G8M1Q2</accession>
<protein>
    <submittedName>
        <fullName evidence="2">Carbohydrate binding domain (Family 25)</fullName>
    </submittedName>
</protein>
<evidence type="ECO:0000259" key="1">
    <source>
        <dbReference type="SMART" id="SM01066"/>
    </source>
</evidence>